<name>A0ACD5AMC5_9ACTN</name>
<reference evidence="1" key="1">
    <citation type="journal article" date="2025" name="Int. J. Syst. Evol. Microbiol.">
        <title>Streptomyces citrinus sp. nov., with yellow diffusible pigment.</title>
        <authorList>
            <person name="He Y."/>
            <person name="Yang E."/>
            <person name="Xu J."/>
            <person name="Sun Y."/>
            <person name="Sun L."/>
        </authorList>
    </citation>
    <scope>NUCLEOTIDE SEQUENCE</scope>
    <source>
        <strain evidence="1">Q6</strain>
    </source>
</reference>
<sequence length="79" mass="9103">MTSDHLDALYDRAEDRRPQRLRSSGHAKGPWRRPNSLDRSLSRRRSHVIHNTKGVATIPIPSAIHQPMPLKRQIKTMTT</sequence>
<keyword evidence="2" id="KW-1185">Reference proteome</keyword>
<dbReference type="EMBL" id="CP146022">
    <property type="protein sequence ID" value="WWQ68351.1"/>
    <property type="molecule type" value="Genomic_DNA"/>
</dbReference>
<proteinExistence type="predicted"/>
<protein>
    <submittedName>
        <fullName evidence="1">Uncharacterized protein</fullName>
    </submittedName>
</protein>
<accession>A0ACD5AMC5</accession>
<evidence type="ECO:0000313" key="2">
    <source>
        <dbReference type="Proteomes" id="UP001432251"/>
    </source>
</evidence>
<organism evidence="1 2">
    <name type="scientific">Streptomyces citrinus</name>
    <dbReference type="NCBI Taxonomy" id="3118173"/>
    <lineage>
        <taxon>Bacteria</taxon>
        <taxon>Bacillati</taxon>
        <taxon>Actinomycetota</taxon>
        <taxon>Actinomycetes</taxon>
        <taxon>Kitasatosporales</taxon>
        <taxon>Streptomycetaceae</taxon>
        <taxon>Streptomyces</taxon>
    </lineage>
</organism>
<dbReference type="Proteomes" id="UP001432251">
    <property type="component" value="Chromosome"/>
</dbReference>
<evidence type="ECO:0000313" key="1">
    <source>
        <dbReference type="EMBL" id="WWQ68351.1"/>
    </source>
</evidence>
<gene>
    <name evidence="1" type="ORF">V2W30_36815</name>
</gene>